<evidence type="ECO:0000313" key="2">
    <source>
        <dbReference type="Proteomes" id="UP000596742"/>
    </source>
</evidence>
<keyword evidence="2" id="KW-1185">Reference proteome</keyword>
<dbReference type="OrthoDB" id="5955158at2759"/>
<dbReference type="Gene3D" id="3.40.640.10">
    <property type="entry name" value="Type I PLP-dependent aspartate aminotransferase-like (Major domain)"/>
    <property type="match status" value="1"/>
</dbReference>
<reference evidence="1" key="1">
    <citation type="submission" date="2018-11" db="EMBL/GenBank/DDBJ databases">
        <authorList>
            <person name="Alioto T."/>
            <person name="Alioto T."/>
        </authorList>
    </citation>
    <scope>NUCLEOTIDE SEQUENCE</scope>
</reference>
<dbReference type="SUPFAM" id="SSF53383">
    <property type="entry name" value="PLP-dependent transferases"/>
    <property type="match status" value="1"/>
</dbReference>
<dbReference type="PANTHER" id="PTHR30244">
    <property type="entry name" value="TRANSAMINASE"/>
    <property type="match status" value="1"/>
</dbReference>
<protein>
    <submittedName>
        <fullName evidence="1">Uncharacterized protein</fullName>
    </submittedName>
</protein>
<evidence type="ECO:0000313" key="1">
    <source>
        <dbReference type="EMBL" id="VDI10005.1"/>
    </source>
</evidence>
<dbReference type="FunFam" id="3.40.640.10:FF:000227">
    <property type="entry name" value="Predicted protein"/>
    <property type="match status" value="1"/>
</dbReference>
<dbReference type="InterPro" id="IPR000653">
    <property type="entry name" value="DegT/StrS_aminotransferase"/>
</dbReference>
<dbReference type="GO" id="GO:0008483">
    <property type="term" value="F:transaminase activity"/>
    <property type="evidence" value="ECO:0007669"/>
    <property type="project" value="TreeGrafter"/>
</dbReference>
<name>A0A8B6CWM2_MYTGA</name>
<dbReference type="Proteomes" id="UP000596742">
    <property type="component" value="Unassembled WGS sequence"/>
</dbReference>
<accession>A0A8B6CWM2</accession>
<dbReference type="GO" id="GO:0030170">
    <property type="term" value="F:pyridoxal phosphate binding"/>
    <property type="evidence" value="ECO:0007669"/>
    <property type="project" value="TreeGrafter"/>
</dbReference>
<organism evidence="1 2">
    <name type="scientific">Mytilus galloprovincialis</name>
    <name type="common">Mediterranean mussel</name>
    <dbReference type="NCBI Taxonomy" id="29158"/>
    <lineage>
        <taxon>Eukaryota</taxon>
        <taxon>Metazoa</taxon>
        <taxon>Spiralia</taxon>
        <taxon>Lophotrochozoa</taxon>
        <taxon>Mollusca</taxon>
        <taxon>Bivalvia</taxon>
        <taxon>Autobranchia</taxon>
        <taxon>Pteriomorphia</taxon>
        <taxon>Mytilida</taxon>
        <taxon>Mytiloidea</taxon>
        <taxon>Mytilidae</taxon>
        <taxon>Mytilinae</taxon>
        <taxon>Mytilus</taxon>
    </lineage>
</organism>
<dbReference type="InterPro" id="IPR015424">
    <property type="entry name" value="PyrdxlP-dep_Trfase"/>
</dbReference>
<sequence length="443" mass="51001">MQNANAQKQKMESSVLPYTCVYIDAKWKDIGYSIAQCAKVHRHKDRDKTIGQLKTMWLNPSNQNHVLPCLSVRTGLDLYLRVMNYPPGSEIIMSAINIPDMVYIVKHHGLKIVPLDVHIETTSPKTNLLEALISDKTVAILIAHLYGKWSEMDAIISTARRKNIHVIEDCAETFCGFEKIGHPESDIALFSFGVIKYYTAFGGAITKVKDENLYNKMCDLNSKYPIQSQFVYLKKLFKYCCAYVLLDCPRVIHPMMVLTRKFNIDHKKYVIKMLRGFPDHLIEKIRHQPSTALLKTVFHRLSNFDRNDFRTCSVKGEYVKERLPESVTLVGSQAEINNYWLFPILVDNADTFVNLLHAMGIDAYRGATQVNIIEPEKWNPYLDYFAPLVNYYPHEARYLMDHVVYLPINKSVPFSVLDQICRGVEEAEKLTKKSVNVRIQSKL</sequence>
<comment type="caution">
    <text evidence="1">The sequence shown here is derived from an EMBL/GenBank/DDBJ whole genome shotgun (WGS) entry which is preliminary data.</text>
</comment>
<gene>
    <name evidence="1" type="ORF">MGAL_10B071609</name>
</gene>
<dbReference type="InterPro" id="IPR015421">
    <property type="entry name" value="PyrdxlP-dep_Trfase_major"/>
</dbReference>
<proteinExistence type="predicted"/>
<dbReference type="GO" id="GO:0000271">
    <property type="term" value="P:polysaccharide biosynthetic process"/>
    <property type="evidence" value="ECO:0007669"/>
    <property type="project" value="TreeGrafter"/>
</dbReference>
<dbReference type="EMBL" id="UYJE01002360">
    <property type="protein sequence ID" value="VDI10005.1"/>
    <property type="molecule type" value="Genomic_DNA"/>
</dbReference>
<dbReference type="Pfam" id="PF01041">
    <property type="entry name" value="DegT_DnrJ_EryC1"/>
    <property type="match status" value="1"/>
</dbReference>
<dbReference type="AlphaFoldDB" id="A0A8B6CWM2"/>
<dbReference type="PANTHER" id="PTHR30244:SF34">
    <property type="entry name" value="DTDP-4-AMINO-4,6-DIDEOXYGALACTOSE TRANSAMINASE"/>
    <property type="match status" value="1"/>
</dbReference>